<evidence type="ECO:0000313" key="2">
    <source>
        <dbReference type="Proteomes" id="UP000315295"/>
    </source>
</evidence>
<reference evidence="1 2" key="1">
    <citation type="journal article" date="2019" name="G3 (Bethesda)">
        <title>Sequencing of a Wild Apple (Malus baccata) Genome Unravels the Differences Between Cultivated and Wild Apple Species Regarding Disease Resistance and Cold Tolerance.</title>
        <authorList>
            <person name="Chen X."/>
        </authorList>
    </citation>
    <scope>NUCLEOTIDE SEQUENCE [LARGE SCALE GENOMIC DNA]</scope>
    <source>
        <strain evidence="2">cv. Shandingzi</strain>
        <tissue evidence="1">Leaves</tissue>
    </source>
</reference>
<evidence type="ECO:0000313" key="1">
    <source>
        <dbReference type="EMBL" id="TQD77690.1"/>
    </source>
</evidence>
<proteinExistence type="predicted"/>
<sequence length="91" mass="10657">MSVERRKMGKFLGLSWSVITWLTSWIKEVRKIANKTIDQRKLECNSDQAVEVTCLDESVSRHGNYDHYDKEGVRGECILNEKIKRLGIYPR</sequence>
<name>A0A540KTZ4_MALBA</name>
<comment type="caution">
    <text evidence="1">The sequence shown here is derived from an EMBL/GenBank/DDBJ whole genome shotgun (WGS) entry which is preliminary data.</text>
</comment>
<protein>
    <submittedName>
        <fullName evidence="1">Uncharacterized protein</fullName>
    </submittedName>
</protein>
<organism evidence="1 2">
    <name type="scientific">Malus baccata</name>
    <name type="common">Siberian crab apple</name>
    <name type="synonym">Pyrus baccata</name>
    <dbReference type="NCBI Taxonomy" id="106549"/>
    <lineage>
        <taxon>Eukaryota</taxon>
        <taxon>Viridiplantae</taxon>
        <taxon>Streptophyta</taxon>
        <taxon>Embryophyta</taxon>
        <taxon>Tracheophyta</taxon>
        <taxon>Spermatophyta</taxon>
        <taxon>Magnoliopsida</taxon>
        <taxon>eudicotyledons</taxon>
        <taxon>Gunneridae</taxon>
        <taxon>Pentapetalae</taxon>
        <taxon>rosids</taxon>
        <taxon>fabids</taxon>
        <taxon>Rosales</taxon>
        <taxon>Rosaceae</taxon>
        <taxon>Amygdaloideae</taxon>
        <taxon>Maleae</taxon>
        <taxon>Malus</taxon>
    </lineage>
</organism>
<gene>
    <name evidence="1" type="ORF">C1H46_036791</name>
</gene>
<keyword evidence="2" id="KW-1185">Reference proteome</keyword>
<dbReference type="EMBL" id="VIEB01000948">
    <property type="protein sequence ID" value="TQD77690.1"/>
    <property type="molecule type" value="Genomic_DNA"/>
</dbReference>
<accession>A0A540KTZ4</accession>
<dbReference type="AlphaFoldDB" id="A0A540KTZ4"/>
<dbReference type="Proteomes" id="UP000315295">
    <property type="component" value="Unassembled WGS sequence"/>
</dbReference>